<sequence length="38" mass="4757">MWFYQNLLYATRYDVGIFLQKYMYVVSYFEVCFSILQI</sequence>
<name>A0A0A9B5J1_ARUDO</name>
<reference evidence="1" key="2">
    <citation type="journal article" date="2015" name="Data Brief">
        <title>Shoot transcriptome of the giant reed, Arundo donax.</title>
        <authorList>
            <person name="Barrero R.A."/>
            <person name="Guerrero F.D."/>
            <person name="Moolhuijzen P."/>
            <person name="Goolsby J.A."/>
            <person name="Tidwell J."/>
            <person name="Bellgard S.E."/>
            <person name="Bellgard M.I."/>
        </authorList>
    </citation>
    <scope>NUCLEOTIDE SEQUENCE</scope>
    <source>
        <tissue evidence="1">Shoot tissue taken approximately 20 cm above the soil surface</tissue>
    </source>
</reference>
<proteinExistence type="predicted"/>
<dbReference type="EMBL" id="GBRH01241445">
    <property type="protein sequence ID" value="JAD56450.1"/>
    <property type="molecule type" value="Transcribed_RNA"/>
</dbReference>
<reference evidence="1" key="1">
    <citation type="submission" date="2014-09" db="EMBL/GenBank/DDBJ databases">
        <authorList>
            <person name="Magalhaes I.L.F."/>
            <person name="Oliveira U."/>
            <person name="Santos F.R."/>
            <person name="Vidigal T.H.D.A."/>
            <person name="Brescovit A.D."/>
            <person name="Santos A.J."/>
        </authorList>
    </citation>
    <scope>NUCLEOTIDE SEQUENCE</scope>
    <source>
        <tissue evidence="1">Shoot tissue taken approximately 20 cm above the soil surface</tissue>
    </source>
</reference>
<evidence type="ECO:0000313" key="1">
    <source>
        <dbReference type="EMBL" id="JAD56450.1"/>
    </source>
</evidence>
<protein>
    <submittedName>
        <fullName evidence="1">Uncharacterized protein</fullName>
    </submittedName>
</protein>
<organism evidence="1">
    <name type="scientific">Arundo donax</name>
    <name type="common">Giant reed</name>
    <name type="synonym">Donax arundinaceus</name>
    <dbReference type="NCBI Taxonomy" id="35708"/>
    <lineage>
        <taxon>Eukaryota</taxon>
        <taxon>Viridiplantae</taxon>
        <taxon>Streptophyta</taxon>
        <taxon>Embryophyta</taxon>
        <taxon>Tracheophyta</taxon>
        <taxon>Spermatophyta</taxon>
        <taxon>Magnoliopsida</taxon>
        <taxon>Liliopsida</taxon>
        <taxon>Poales</taxon>
        <taxon>Poaceae</taxon>
        <taxon>PACMAD clade</taxon>
        <taxon>Arundinoideae</taxon>
        <taxon>Arundineae</taxon>
        <taxon>Arundo</taxon>
    </lineage>
</organism>
<dbReference type="AlphaFoldDB" id="A0A0A9B5J1"/>
<accession>A0A0A9B5J1</accession>